<feature type="domain" description="Enoyl reductase (ER)" evidence="1">
    <location>
        <begin position="15"/>
        <end position="343"/>
    </location>
</feature>
<dbReference type="PANTHER" id="PTHR43677">
    <property type="entry name" value="SHORT-CHAIN DEHYDROGENASE/REDUCTASE"/>
    <property type="match status" value="1"/>
</dbReference>
<dbReference type="OrthoDB" id="9792162at2"/>
<dbReference type="GO" id="GO:0016491">
    <property type="term" value="F:oxidoreductase activity"/>
    <property type="evidence" value="ECO:0007669"/>
    <property type="project" value="InterPro"/>
</dbReference>
<dbReference type="InterPro" id="IPR020843">
    <property type="entry name" value="ER"/>
</dbReference>
<dbReference type="CDD" id="cd08273">
    <property type="entry name" value="MDR8"/>
    <property type="match status" value="1"/>
</dbReference>
<dbReference type="InterPro" id="IPR013154">
    <property type="entry name" value="ADH-like_N"/>
</dbReference>
<dbReference type="InterPro" id="IPR036291">
    <property type="entry name" value="NAD(P)-bd_dom_sf"/>
</dbReference>
<dbReference type="SMART" id="SM00829">
    <property type="entry name" value="PKS_ER"/>
    <property type="match status" value="1"/>
</dbReference>
<protein>
    <submittedName>
        <fullName evidence="2">NADPH2:quinone reductase</fullName>
    </submittedName>
</protein>
<evidence type="ECO:0000259" key="1">
    <source>
        <dbReference type="SMART" id="SM00829"/>
    </source>
</evidence>
<organism evidence="2 3">
    <name type="scientific">Deinococcus hopiensis KR-140</name>
    <dbReference type="NCBI Taxonomy" id="695939"/>
    <lineage>
        <taxon>Bacteria</taxon>
        <taxon>Thermotogati</taxon>
        <taxon>Deinococcota</taxon>
        <taxon>Deinococci</taxon>
        <taxon>Deinococcales</taxon>
        <taxon>Deinococcaceae</taxon>
        <taxon>Deinococcus</taxon>
    </lineage>
</organism>
<dbReference type="Pfam" id="PF13602">
    <property type="entry name" value="ADH_zinc_N_2"/>
    <property type="match status" value="1"/>
</dbReference>
<reference evidence="2 3" key="1">
    <citation type="submission" date="2017-04" db="EMBL/GenBank/DDBJ databases">
        <authorList>
            <person name="Afonso C.L."/>
            <person name="Miller P.J."/>
            <person name="Scott M.A."/>
            <person name="Spackman E."/>
            <person name="Goraichik I."/>
            <person name="Dimitrov K.M."/>
            <person name="Suarez D.L."/>
            <person name="Swayne D.E."/>
        </authorList>
    </citation>
    <scope>NUCLEOTIDE SEQUENCE [LARGE SCALE GENOMIC DNA]</scope>
    <source>
        <strain evidence="2 3">KR-140</strain>
    </source>
</reference>
<dbReference type="SUPFAM" id="SSF51735">
    <property type="entry name" value="NAD(P)-binding Rossmann-fold domains"/>
    <property type="match status" value="1"/>
</dbReference>
<evidence type="ECO:0000313" key="2">
    <source>
        <dbReference type="EMBL" id="SMB82793.1"/>
    </source>
</evidence>
<dbReference type="InterPro" id="IPR011032">
    <property type="entry name" value="GroES-like_sf"/>
</dbReference>
<dbReference type="Pfam" id="PF08240">
    <property type="entry name" value="ADH_N"/>
    <property type="match status" value="1"/>
</dbReference>
<dbReference type="AlphaFoldDB" id="A0A1W1UP30"/>
<dbReference type="Gene3D" id="3.90.180.10">
    <property type="entry name" value="Medium-chain alcohol dehydrogenases, catalytic domain"/>
    <property type="match status" value="1"/>
</dbReference>
<dbReference type="Proteomes" id="UP000192582">
    <property type="component" value="Unassembled WGS sequence"/>
</dbReference>
<sequence>MINASTLTTEIVMPGLVQPSGLQLRERALPIPVAGQALVQIDASGVSFAEQSMRRGLYPGQPKFPFVPGYDFVGTVRAVGPGIDGHLIGTRVAAVTKTGGWATHTLVPATDLVPVPPALDPALVEAVLVNGVTAWQMLYRQAHVKAGQTILVHGANGGVGTVLSQLALHAGVRVIGTAAPRHHGALQAMGVEPVDYSARDLAARVRNLAPGGVDAAFDHLGLESTHVSFSLLARGGSLIAYGNAAALNGTDSMVSVFVKLMAQLTLWNALPNTHHVAFYNFWAGHSVGRAAFRRRFHQDLLAVLDLLEQGAITPRIAARFPLSEAAAALELAESRTVQGKVVIVP</sequence>
<dbReference type="STRING" id="695939.SAMN00790413_04148"/>
<dbReference type="InterPro" id="IPR051397">
    <property type="entry name" value="Zn-ADH-like_protein"/>
</dbReference>
<dbReference type="RefSeq" id="WP_084046285.1">
    <property type="nucleotide sequence ID" value="NZ_FWWU01000006.1"/>
</dbReference>
<dbReference type="Gene3D" id="3.40.50.720">
    <property type="entry name" value="NAD(P)-binding Rossmann-like Domain"/>
    <property type="match status" value="1"/>
</dbReference>
<keyword evidence="3" id="KW-1185">Reference proteome</keyword>
<evidence type="ECO:0000313" key="3">
    <source>
        <dbReference type="Proteomes" id="UP000192582"/>
    </source>
</evidence>
<dbReference type="EMBL" id="FWWU01000006">
    <property type="protein sequence ID" value="SMB82793.1"/>
    <property type="molecule type" value="Genomic_DNA"/>
</dbReference>
<name>A0A1W1UP30_9DEIO</name>
<dbReference type="PANTHER" id="PTHR43677:SF4">
    <property type="entry name" value="QUINONE OXIDOREDUCTASE-LIKE PROTEIN 2"/>
    <property type="match status" value="1"/>
</dbReference>
<dbReference type="SUPFAM" id="SSF50129">
    <property type="entry name" value="GroES-like"/>
    <property type="match status" value="1"/>
</dbReference>
<proteinExistence type="predicted"/>
<accession>A0A1W1UP30</accession>
<gene>
    <name evidence="2" type="ORF">SAMN00790413_04148</name>
</gene>